<keyword evidence="3 8" id="KW-0349">Heme</keyword>
<keyword evidence="10" id="KW-1133">Transmembrane helix</keyword>
<evidence type="ECO:0008006" key="13">
    <source>
        <dbReference type="Google" id="ProtNLM"/>
    </source>
</evidence>
<keyword evidence="4 8" id="KW-0479">Metal-binding</keyword>
<dbReference type="PRINTS" id="PR00385">
    <property type="entry name" value="P450"/>
</dbReference>
<evidence type="ECO:0000313" key="12">
    <source>
        <dbReference type="Proteomes" id="UP001419268"/>
    </source>
</evidence>
<dbReference type="GO" id="GO:0020037">
    <property type="term" value="F:heme binding"/>
    <property type="evidence" value="ECO:0007669"/>
    <property type="project" value="InterPro"/>
</dbReference>
<evidence type="ECO:0000256" key="4">
    <source>
        <dbReference type="ARBA" id="ARBA00022723"/>
    </source>
</evidence>
<evidence type="ECO:0000256" key="7">
    <source>
        <dbReference type="ARBA" id="ARBA00023033"/>
    </source>
</evidence>
<dbReference type="InterPro" id="IPR017972">
    <property type="entry name" value="Cyt_P450_CS"/>
</dbReference>
<keyword evidence="10" id="KW-0812">Transmembrane</keyword>
<organism evidence="11 12">
    <name type="scientific">Stephania cephalantha</name>
    <dbReference type="NCBI Taxonomy" id="152367"/>
    <lineage>
        <taxon>Eukaryota</taxon>
        <taxon>Viridiplantae</taxon>
        <taxon>Streptophyta</taxon>
        <taxon>Embryophyta</taxon>
        <taxon>Tracheophyta</taxon>
        <taxon>Spermatophyta</taxon>
        <taxon>Magnoliopsida</taxon>
        <taxon>Ranunculales</taxon>
        <taxon>Menispermaceae</taxon>
        <taxon>Menispermoideae</taxon>
        <taxon>Cissampelideae</taxon>
        <taxon>Stephania</taxon>
    </lineage>
</organism>
<keyword evidence="5 9" id="KW-0560">Oxidoreductase</keyword>
<dbReference type="GO" id="GO:0004497">
    <property type="term" value="F:monooxygenase activity"/>
    <property type="evidence" value="ECO:0007669"/>
    <property type="project" value="UniProtKB-KW"/>
</dbReference>
<sequence length="541" mass="60933">MLTFYLWSLVSSKISSTSIMEMVLLLIILFPITLLLFFFSLFFLFKNSSNNANNLPPGPPPFPIIGNLFQLGSKPHSTLAQLSQTYGPLFSLKFGSQLVVVASSPRAASEVLKTHDNVLSGRYIIYNARSKNYVEHSMVWAPECTEEWKNLRKICRTKLFSSRAIEGHARILREGKVEEMMVLLREKEGELVKVSEVVFGTIFNVLGCLIFSKDVFDHVRGDEEVRDLKGHLCRMLELGSAISLADCFPLLGWMTWGRKVSQECRRNVFASWRDIIKERRESLSRSSSGAMVGHGSSSCDDDKEDDFLTSLIKAGFNNDQINALLLEIFGAAADTTTSTIEWAMVEILKNPRVLHKLRSELAERLNPKSENKTNNVHKMALKEADLPHLPYLQAITKETLRLHPATPLLLPRRALQTCKVMGYTIPKDCQILVNAWAIGRDPKTWEDALAFFPERFLESQVDYRGNGNFELVPFGGGRRICPGVPLASQLIPLIVGSMIWNFDWGLPHGMSLHELSSEEKFGLTLQKDPPLVLIHGTQKID</sequence>
<accession>A0AAP0HD80</accession>
<dbReference type="InterPro" id="IPR036396">
    <property type="entry name" value="Cyt_P450_sf"/>
</dbReference>
<name>A0AAP0HD80_9MAGN</name>
<dbReference type="PANTHER" id="PTHR47950:SF49">
    <property type="entry name" value="CYTOCHROME P450"/>
    <property type="match status" value="1"/>
</dbReference>
<proteinExistence type="inferred from homology"/>
<dbReference type="GO" id="GO:0005506">
    <property type="term" value="F:iron ion binding"/>
    <property type="evidence" value="ECO:0007669"/>
    <property type="project" value="InterPro"/>
</dbReference>
<feature type="binding site" description="axial binding residue" evidence="8">
    <location>
        <position position="481"/>
    </location>
    <ligand>
        <name>heme</name>
        <dbReference type="ChEBI" id="CHEBI:30413"/>
    </ligand>
    <ligandPart>
        <name>Fe</name>
        <dbReference type="ChEBI" id="CHEBI:18248"/>
    </ligandPart>
</feature>
<keyword evidence="7 9" id="KW-0503">Monooxygenase</keyword>
<dbReference type="PRINTS" id="PR00463">
    <property type="entry name" value="EP450I"/>
</dbReference>
<dbReference type="GO" id="GO:0016705">
    <property type="term" value="F:oxidoreductase activity, acting on paired donors, with incorporation or reduction of molecular oxygen"/>
    <property type="evidence" value="ECO:0007669"/>
    <property type="project" value="InterPro"/>
</dbReference>
<dbReference type="Proteomes" id="UP001419268">
    <property type="component" value="Unassembled WGS sequence"/>
</dbReference>
<evidence type="ECO:0000256" key="2">
    <source>
        <dbReference type="ARBA" id="ARBA00010617"/>
    </source>
</evidence>
<dbReference type="CDD" id="cd11073">
    <property type="entry name" value="CYP76-like"/>
    <property type="match status" value="1"/>
</dbReference>
<keyword evidence="10" id="KW-0472">Membrane</keyword>
<dbReference type="FunFam" id="1.10.630.10:FF:000126">
    <property type="entry name" value="Predicted protein"/>
    <property type="match status" value="1"/>
</dbReference>
<evidence type="ECO:0000256" key="1">
    <source>
        <dbReference type="ARBA" id="ARBA00001971"/>
    </source>
</evidence>
<dbReference type="Gene3D" id="1.10.630.10">
    <property type="entry name" value="Cytochrome P450"/>
    <property type="match status" value="1"/>
</dbReference>
<protein>
    <recommendedName>
        <fullName evidence="13">Cytochrome P450</fullName>
    </recommendedName>
</protein>
<dbReference type="PANTHER" id="PTHR47950">
    <property type="entry name" value="CYTOCHROME P450, FAMILY 76, SUBFAMILY C, POLYPEPTIDE 5-RELATED"/>
    <property type="match status" value="1"/>
</dbReference>
<evidence type="ECO:0000256" key="9">
    <source>
        <dbReference type="RuleBase" id="RU000461"/>
    </source>
</evidence>
<keyword evidence="6 8" id="KW-0408">Iron</keyword>
<evidence type="ECO:0000256" key="6">
    <source>
        <dbReference type="ARBA" id="ARBA00023004"/>
    </source>
</evidence>
<evidence type="ECO:0000256" key="5">
    <source>
        <dbReference type="ARBA" id="ARBA00023002"/>
    </source>
</evidence>
<comment type="caution">
    <text evidence="11">The sequence shown here is derived from an EMBL/GenBank/DDBJ whole genome shotgun (WGS) entry which is preliminary data.</text>
</comment>
<dbReference type="SUPFAM" id="SSF48264">
    <property type="entry name" value="Cytochrome P450"/>
    <property type="match status" value="1"/>
</dbReference>
<dbReference type="InterPro" id="IPR001128">
    <property type="entry name" value="Cyt_P450"/>
</dbReference>
<evidence type="ECO:0000256" key="3">
    <source>
        <dbReference type="ARBA" id="ARBA00022617"/>
    </source>
</evidence>
<feature type="transmembrane region" description="Helical" evidence="10">
    <location>
        <begin position="23"/>
        <end position="45"/>
    </location>
</feature>
<dbReference type="PROSITE" id="PS00086">
    <property type="entry name" value="CYTOCHROME_P450"/>
    <property type="match status" value="1"/>
</dbReference>
<comment type="similarity">
    <text evidence="2 9">Belongs to the cytochrome P450 family.</text>
</comment>
<dbReference type="InterPro" id="IPR002401">
    <property type="entry name" value="Cyt_P450_E_grp-I"/>
</dbReference>
<evidence type="ECO:0000313" key="11">
    <source>
        <dbReference type="EMBL" id="KAK9082634.1"/>
    </source>
</evidence>
<comment type="cofactor">
    <cofactor evidence="1 8">
        <name>heme</name>
        <dbReference type="ChEBI" id="CHEBI:30413"/>
    </cofactor>
</comment>
<evidence type="ECO:0000256" key="10">
    <source>
        <dbReference type="SAM" id="Phobius"/>
    </source>
</evidence>
<keyword evidence="12" id="KW-1185">Reference proteome</keyword>
<dbReference type="Pfam" id="PF00067">
    <property type="entry name" value="p450"/>
    <property type="match status" value="1"/>
</dbReference>
<evidence type="ECO:0000256" key="8">
    <source>
        <dbReference type="PIRSR" id="PIRSR602401-1"/>
    </source>
</evidence>
<dbReference type="GO" id="GO:0044550">
    <property type="term" value="P:secondary metabolite biosynthetic process"/>
    <property type="evidence" value="ECO:0007669"/>
    <property type="project" value="UniProtKB-ARBA"/>
</dbReference>
<reference evidence="11 12" key="1">
    <citation type="submission" date="2024-01" db="EMBL/GenBank/DDBJ databases">
        <title>Genome assemblies of Stephania.</title>
        <authorList>
            <person name="Yang L."/>
        </authorList>
    </citation>
    <scope>NUCLEOTIDE SEQUENCE [LARGE SCALE GENOMIC DNA]</scope>
    <source>
        <strain evidence="11">JXDWG</strain>
        <tissue evidence="11">Leaf</tissue>
    </source>
</reference>
<dbReference type="EMBL" id="JBBNAG010000013">
    <property type="protein sequence ID" value="KAK9082634.1"/>
    <property type="molecule type" value="Genomic_DNA"/>
</dbReference>
<gene>
    <name evidence="11" type="ORF">Scep_029105</name>
</gene>
<dbReference type="AlphaFoldDB" id="A0AAP0HD80"/>